<dbReference type="Pfam" id="PF11139">
    <property type="entry name" value="SfLAP"/>
    <property type="match status" value="1"/>
</dbReference>
<dbReference type="OrthoDB" id="346418at2157"/>
<proteinExistence type="predicted"/>
<feature type="transmembrane region" description="Helical" evidence="1">
    <location>
        <begin position="69"/>
        <end position="88"/>
    </location>
</feature>
<dbReference type="RefSeq" id="WP_058581701.1">
    <property type="nucleotide sequence ID" value="NZ_LOPU01000018.1"/>
</dbReference>
<evidence type="ECO:0008006" key="4">
    <source>
        <dbReference type="Google" id="ProtNLM"/>
    </source>
</evidence>
<protein>
    <recommendedName>
        <fullName evidence="4">Sap-like sulfolipid-1-addressing protein</fullName>
    </recommendedName>
</protein>
<dbReference type="Proteomes" id="UP000054387">
    <property type="component" value="Unassembled WGS sequence"/>
</dbReference>
<evidence type="ECO:0000313" key="3">
    <source>
        <dbReference type="Proteomes" id="UP000054387"/>
    </source>
</evidence>
<dbReference type="EMBL" id="LOPU01000018">
    <property type="protein sequence ID" value="KTG10348.1"/>
    <property type="molecule type" value="Genomic_DNA"/>
</dbReference>
<evidence type="ECO:0000313" key="2">
    <source>
        <dbReference type="EMBL" id="KTG10348.1"/>
    </source>
</evidence>
<sequence length="210" mass="22256">MSLATVLPLAVVMVAGPQILSAIFLATSEQWRRNSAAFVFGASLSISLIVVVAYFLGSNVSSGGSLLGTRAQTVLNAAVLVLLVYVAFDTYRTRNVSEPPKWMGTLSTATPRFSLKLGFLLLGVFPTDIITSVTVGTYLAANDAPVTDASGFVAVTLLFLALPSLSVLALGKRAETALPKVRDWMNDNSWLVSEAVILLFVGLTLNNLFG</sequence>
<feature type="transmembrane region" description="Helical" evidence="1">
    <location>
        <begin position="37"/>
        <end position="57"/>
    </location>
</feature>
<feature type="transmembrane region" description="Helical" evidence="1">
    <location>
        <begin position="117"/>
        <end position="140"/>
    </location>
</feature>
<evidence type="ECO:0000256" key="1">
    <source>
        <dbReference type="SAM" id="Phobius"/>
    </source>
</evidence>
<comment type="caution">
    <text evidence="2">The sequence shown here is derived from an EMBL/GenBank/DDBJ whole genome shotgun (WGS) entry which is preliminary data.</text>
</comment>
<keyword evidence="1" id="KW-1133">Transmembrane helix</keyword>
<feature type="transmembrane region" description="Helical" evidence="1">
    <location>
        <begin position="152"/>
        <end position="170"/>
    </location>
</feature>
<dbReference type="STRING" id="1514971.AUR64_12315"/>
<dbReference type="InterPro" id="IPR021315">
    <property type="entry name" value="Gap/Sap"/>
</dbReference>
<organism evidence="2 3">
    <name type="scientific">Haloprofundus marisrubri</name>
    <dbReference type="NCBI Taxonomy" id="1514971"/>
    <lineage>
        <taxon>Archaea</taxon>
        <taxon>Methanobacteriati</taxon>
        <taxon>Methanobacteriota</taxon>
        <taxon>Stenosarchaea group</taxon>
        <taxon>Halobacteria</taxon>
        <taxon>Halobacteriales</taxon>
        <taxon>Haloferacaceae</taxon>
        <taxon>Haloprofundus</taxon>
    </lineage>
</organism>
<reference evidence="2 3" key="1">
    <citation type="submission" date="2015-12" db="EMBL/GenBank/DDBJ databases">
        <title>Haloprofundus marisrubri gen. nov., sp. nov., an extremely halophilic archaeon isolated from the Discovery deep brine-seawater interface in the Red Sea.</title>
        <authorList>
            <person name="Zhang G."/>
            <person name="Stingl U."/>
            <person name="Rashid M."/>
        </authorList>
    </citation>
    <scope>NUCLEOTIDE SEQUENCE [LARGE SCALE GENOMIC DNA]</scope>
    <source>
        <strain evidence="2 3">SB9</strain>
    </source>
</reference>
<name>A0A0W1RA73_9EURY</name>
<keyword evidence="3" id="KW-1185">Reference proteome</keyword>
<dbReference type="AlphaFoldDB" id="A0A0W1RA73"/>
<feature type="transmembrane region" description="Helical" evidence="1">
    <location>
        <begin position="190"/>
        <end position="209"/>
    </location>
</feature>
<accession>A0A0W1RA73</accession>
<keyword evidence="1" id="KW-0812">Transmembrane</keyword>
<feature type="transmembrane region" description="Helical" evidence="1">
    <location>
        <begin position="6"/>
        <end position="25"/>
    </location>
</feature>
<gene>
    <name evidence="2" type="ORF">AUR64_12315</name>
</gene>
<keyword evidence="1" id="KW-0472">Membrane</keyword>